<evidence type="ECO:0000256" key="1">
    <source>
        <dbReference type="SAM" id="SignalP"/>
    </source>
</evidence>
<dbReference type="AlphaFoldDB" id="A0A1B6DSQ8"/>
<keyword evidence="1" id="KW-0732">Signal</keyword>
<gene>
    <name evidence="2" type="ORF">g.6780</name>
</gene>
<proteinExistence type="predicted"/>
<dbReference type="EMBL" id="GEDC01008600">
    <property type="protein sequence ID" value="JAS28698.1"/>
    <property type="molecule type" value="Transcribed_RNA"/>
</dbReference>
<feature type="signal peptide" evidence="1">
    <location>
        <begin position="1"/>
        <end position="21"/>
    </location>
</feature>
<sequence>MFSEYLISFLMLFLTVKLCLSENKTDEHLYAHEFSYGINGGTSPQDLDDYILSVYDNPNIIERDKLIENIRLYVLTLKRYIRLIKKGDEETIKLVKTFFEEGGPKFVKTHRSFSSKEVIFKDDLKFPDFDFQHYQYLRIDAESAVNKINKLLNLTSETTRMG</sequence>
<organism evidence="2">
    <name type="scientific">Clastoptera arizonana</name>
    <name type="common">Arizona spittle bug</name>
    <dbReference type="NCBI Taxonomy" id="38151"/>
    <lineage>
        <taxon>Eukaryota</taxon>
        <taxon>Metazoa</taxon>
        <taxon>Ecdysozoa</taxon>
        <taxon>Arthropoda</taxon>
        <taxon>Hexapoda</taxon>
        <taxon>Insecta</taxon>
        <taxon>Pterygota</taxon>
        <taxon>Neoptera</taxon>
        <taxon>Paraneoptera</taxon>
        <taxon>Hemiptera</taxon>
        <taxon>Auchenorrhyncha</taxon>
        <taxon>Cercopoidea</taxon>
        <taxon>Clastopteridae</taxon>
        <taxon>Clastoptera</taxon>
    </lineage>
</organism>
<reference evidence="2" key="1">
    <citation type="submission" date="2015-12" db="EMBL/GenBank/DDBJ databases">
        <title>De novo transcriptome assembly of four potential Pierce s Disease insect vectors from Arizona vineyards.</title>
        <authorList>
            <person name="Tassone E.E."/>
        </authorList>
    </citation>
    <scope>NUCLEOTIDE SEQUENCE</scope>
</reference>
<protein>
    <submittedName>
        <fullName evidence="2">Uncharacterized protein</fullName>
    </submittedName>
</protein>
<name>A0A1B6DSQ8_9HEMI</name>
<accession>A0A1B6DSQ8</accession>
<evidence type="ECO:0000313" key="2">
    <source>
        <dbReference type="EMBL" id="JAS28698.1"/>
    </source>
</evidence>
<feature type="chain" id="PRO_5008581497" evidence="1">
    <location>
        <begin position="22"/>
        <end position="162"/>
    </location>
</feature>